<dbReference type="SUPFAM" id="SSF49503">
    <property type="entry name" value="Cupredoxins"/>
    <property type="match status" value="1"/>
</dbReference>
<dbReference type="OrthoDB" id="9781261at2"/>
<evidence type="ECO:0000256" key="3">
    <source>
        <dbReference type="ARBA" id="ARBA00022448"/>
    </source>
</evidence>
<dbReference type="Gene3D" id="2.60.40.420">
    <property type="entry name" value="Cupredoxins - blue copper proteins"/>
    <property type="match status" value="1"/>
</dbReference>
<comment type="caution">
    <text evidence="19">The sequence shown here is derived from an EMBL/GenBank/DDBJ whole genome shotgun (WGS) entry which is preliminary data.</text>
</comment>
<keyword evidence="11 17" id="KW-0472">Membrane</keyword>
<evidence type="ECO:0000256" key="17">
    <source>
        <dbReference type="SAM" id="Phobius"/>
    </source>
</evidence>
<evidence type="ECO:0000256" key="8">
    <source>
        <dbReference type="ARBA" id="ARBA00022982"/>
    </source>
</evidence>
<dbReference type="InterPro" id="IPR011759">
    <property type="entry name" value="Cyt_c_oxidase_su2_TM_dom"/>
</dbReference>
<dbReference type="InterPro" id="IPR014222">
    <property type="entry name" value="Cyt_c_oxidase_su2"/>
</dbReference>
<feature type="domain" description="Cytochrome oxidase subunit II copper A binding" evidence="18">
    <location>
        <begin position="169"/>
        <end position="295"/>
    </location>
</feature>
<dbReference type="SUPFAM" id="SSF81464">
    <property type="entry name" value="Cytochrome c oxidase subunit II-like, transmembrane region"/>
    <property type="match status" value="1"/>
</dbReference>
<proteinExistence type="inferred from homology"/>
<comment type="cofactor">
    <cofactor evidence="15">
        <name>Cu cation</name>
        <dbReference type="ChEBI" id="CHEBI:23378"/>
    </cofactor>
    <text evidence="15">Binds a copper A center.</text>
</comment>
<dbReference type="EC" id="7.1.1.9" evidence="15"/>
<reference evidence="20" key="1">
    <citation type="submission" date="2015-02" db="EMBL/GenBank/DDBJ databases">
        <title>Draft Genome of Frankia sp. CpI1-S.</title>
        <authorList>
            <person name="Oshone R.T."/>
            <person name="Ngom M."/>
            <person name="Ghodhbane-Gtari F."/>
            <person name="Gtari M."/>
            <person name="Morris K."/>
            <person name="Thomas K."/>
            <person name="Sen A."/>
            <person name="Tisa L.S."/>
        </authorList>
    </citation>
    <scope>NUCLEOTIDE SEQUENCE [LARGE SCALE GENOMIC DNA]</scope>
    <source>
        <strain evidence="20">CpI1-S</strain>
    </source>
</reference>
<dbReference type="GO" id="GO:0004129">
    <property type="term" value="F:cytochrome-c oxidase activity"/>
    <property type="evidence" value="ECO:0007669"/>
    <property type="project" value="UniProtKB-EC"/>
</dbReference>
<dbReference type="GO" id="GO:0005507">
    <property type="term" value="F:copper ion binding"/>
    <property type="evidence" value="ECO:0007669"/>
    <property type="project" value="InterPro"/>
</dbReference>
<keyword evidence="7" id="KW-1278">Translocase</keyword>
<dbReference type="RefSeq" id="WP_044888478.1">
    <property type="nucleotide sequence ID" value="NZ_JYFN01000091.1"/>
</dbReference>
<feature type="transmembrane region" description="Helical" evidence="17">
    <location>
        <begin position="139"/>
        <end position="157"/>
    </location>
</feature>
<keyword evidence="20" id="KW-1185">Reference proteome</keyword>
<dbReference type="CDD" id="cd13919">
    <property type="entry name" value="CuRO_HCO_II_like_5"/>
    <property type="match status" value="1"/>
</dbReference>
<dbReference type="PANTHER" id="PTHR22888:SF9">
    <property type="entry name" value="CYTOCHROME C OXIDASE SUBUNIT 2"/>
    <property type="match status" value="1"/>
</dbReference>
<organism evidence="19 20">
    <name type="scientific">Frankia torreyi</name>
    <dbReference type="NCBI Taxonomy" id="1856"/>
    <lineage>
        <taxon>Bacteria</taxon>
        <taxon>Bacillati</taxon>
        <taxon>Actinomycetota</taxon>
        <taxon>Actinomycetes</taxon>
        <taxon>Frankiales</taxon>
        <taxon>Frankiaceae</taxon>
        <taxon>Frankia</taxon>
    </lineage>
</organism>
<name>A0A0D8B6B9_9ACTN</name>
<dbReference type="PROSITE" id="PS50857">
    <property type="entry name" value="COX2_CUA"/>
    <property type="match status" value="1"/>
</dbReference>
<comment type="subcellular location">
    <subcellularLocation>
        <location evidence="14">Cell membrane</location>
        <topology evidence="14">Multi-pass membrane protein</topology>
    </subcellularLocation>
    <subcellularLocation>
        <location evidence="1">Membrane</location>
        <topology evidence="1">Multi-pass membrane protein</topology>
    </subcellularLocation>
</comment>
<evidence type="ECO:0000256" key="14">
    <source>
        <dbReference type="RuleBase" id="RU000456"/>
    </source>
</evidence>
<evidence type="ECO:0000256" key="12">
    <source>
        <dbReference type="ARBA" id="ARBA00024688"/>
    </source>
</evidence>
<dbReference type="InterPro" id="IPR045187">
    <property type="entry name" value="CcO_II"/>
</dbReference>
<keyword evidence="5 14" id="KW-0812">Transmembrane</keyword>
<comment type="function">
    <text evidence="12 15">Subunits I and II form the functional core of the enzyme complex. Electrons originating in cytochrome c are transferred via heme a and Cu(A) to the binuclear center formed by heme a3 and Cu(B).</text>
</comment>
<keyword evidence="6 15" id="KW-0479">Metal-binding</keyword>
<dbReference type="GO" id="GO:0005886">
    <property type="term" value="C:plasma membrane"/>
    <property type="evidence" value="ECO:0007669"/>
    <property type="project" value="UniProtKB-SubCell"/>
</dbReference>
<reference evidence="19 20" key="2">
    <citation type="journal article" date="2016" name="Genome Announc.">
        <title>Permanent Draft Genome Sequences for Two Variants of Frankia sp. Strain CpI1, the First Frankia Strain Isolated from Root Nodules of Comptonia peregrina.</title>
        <authorList>
            <person name="Oshone R."/>
            <person name="Hurst S.G.IV."/>
            <person name="Abebe-Akele F."/>
            <person name="Simpson S."/>
            <person name="Morris K."/>
            <person name="Thomas W.K."/>
            <person name="Tisa L.S."/>
        </authorList>
    </citation>
    <scope>NUCLEOTIDE SEQUENCE [LARGE SCALE GENOMIC DNA]</scope>
    <source>
        <strain evidence="20">CpI1-S</strain>
    </source>
</reference>
<keyword evidence="9 17" id="KW-1133">Transmembrane helix</keyword>
<dbReference type="Gene3D" id="1.10.287.90">
    <property type="match status" value="1"/>
</dbReference>
<evidence type="ECO:0000256" key="13">
    <source>
        <dbReference type="ARBA" id="ARBA00047816"/>
    </source>
</evidence>
<evidence type="ECO:0000256" key="7">
    <source>
        <dbReference type="ARBA" id="ARBA00022967"/>
    </source>
</evidence>
<feature type="region of interest" description="Disordered" evidence="16">
    <location>
        <begin position="1"/>
        <end position="32"/>
    </location>
</feature>
<evidence type="ECO:0000256" key="6">
    <source>
        <dbReference type="ARBA" id="ARBA00022723"/>
    </source>
</evidence>
<dbReference type="PROSITE" id="PS00078">
    <property type="entry name" value="COX2"/>
    <property type="match status" value="1"/>
</dbReference>
<dbReference type="PRINTS" id="PR01166">
    <property type="entry name" value="CYCOXIDASEII"/>
</dbReference>
<evidence type="ECO:0000259" key="18">
    <source>
        <dbReference type="PROSITE" id="PS50857"/>
    </source>
</evidence>
<evidence type="ECO:0000256" key="15">
    <source>
        <dbReference type="RuleBase" id="RU004024"/>
    </source>
</evidence>
<evidence type="ECO:0000256" key="5">
    <source>
        <dbReference type="ARBA" id="ARBA00022692"/>
    </source>
</evidence>
<dbReference type="AlphaFoldDB" id="A0A0D8B6B9"/>
<keyword evidence="10 15" id="KW-0186">Copper</keyword>
<dbReference type="PATRIC" id="fig|1502723.3.peg.7016"/>
<evidence type="ECO:0000256" key="16">
    <source>
        <dbReference type="SAM" id="MobiDB-lite"/>
    </source>
</evidence>
<dbReference type="InterPro" id="IPR001505">
    <property type="entry name" value="Copper_CuA"/>
</dbReference>
<evidence type="ECO:0000256" key="1">
    <source>
        <dbReference type="ARBA" id="ARBA00004141"/>
    </source>
</evidence>
<protein>
    <recommendedName>
        <fullName evidence="15">Cytochrome c oxidase subunit 2</fullName>
        <ecNumber evidence="15">7.1.1.9</ecNumber>
    </recommendedName>
</protein>
<keyword evidence="8 14" id="KW-0249">Electron transport</keyword>
<dbReference type="NCBIfam" id="TIGR02866">
    <property type="entry name" value="CoxB"/>
    <property type="match status" value="1"/>
</dbReference>
<keyword evidence="3 14" id="KW-0813">Transport</keyword>
<gene>
    <name evidence="19" type="ORF">FF36_06069</name>
</gene>
<keyword evidence="19" id="KW-0560">Oxidoreductase</keyword>
<dbReference type="GO" id="GO:0016491">
    <property type="term" value="F:oxidoreductase activity"/>
    <property type="evidence" value="ECO:0007669"/>
    <property type="project" value="UniProtKB-KW"/>
</dbReference>
<accession>A0A0D8B6B9</accession>
<evidence type="ECO:0000256" key="4">
    <source>
        <dbReference type="ARBA" id="ARBA00022660"/>
    </source>
</evidence>
<dbReference type="Proteomes" id="UP000032545">
    <property type="component" value="Unassembled WGS sequence"/>
</dbReference>
<evidence type="ECO:0000256" key="2">
    <source>
        <dbReference type="ARBA" id="ARBA00007866"/>
    </source>
</evidence>
<dbReference type="InterPro" id="IPR002429">
    <property type="entry name" value="CcO_II-like_C"/>
</dbReference>
<dbReference type="Pfam" id="PF02790">
    <property type="entry name" value="COX2_TM"/>
    <property type="match status" value="1"/>
</dbReference>
<evidence type="ECO:0000256" key="9">
    <source>
        <dbReference type="ARBA" id="ARBA00022989"/>
    </source>
</evidence>
<evidence type="ECO:0000313" key="20">
    <source>
        <dbReference type="Proteomes" id="UP000032545"/>
    </source>
</evidence>
<evidence type="ECO:0000313" key="19">
    <source>
        <dbReference type="EMBL" id="KJE19665.1"/>
    </source>
</evidence>
<dbReference type="PANTHER" id="PTHR22888">
    <property type="entry name" value="CYTOCHROME C OXIDASE, SUBUNIT II"/>
    <property type="match status" value="1"/>
</dbReference>
<dbReference type="InterPro" id="IPR036257">
    <property type="entry name" value="Cyt_c_oxidase_su2_TM_sf"/>
</dbReference>
<dbReference type="EMBL" id="JYFN01000091">
    <property type="protein sequence ID" value="KJE19665.1"/>
    <property type="molecule type" value="Genomic_DNA"/>
</dbReference>
<comment type="similarity">
    <text evidence="2 14">Belongs to the cytochrome c oxidase subunit 2 family.</text>
</comment>
<evidence type="ECO:0000256" key="10">
    <source>
        <dbReference type="ARBA" id="ARBA00023008"/>
    </source>
</evidence>
<keyword evidence="4 14" id="KW-0679">Respiratory chain</keyword>
<sequence>MRRSFGRTRPSVADVEDTPTTPADSGGAGGVANDAVEAVGTVGAHGRRRARPVRRPLRLVGALAVVGIAATACDKPNFGYPDGVTNHTPRLLNIWQGSAIAALIVGAVVWGMILYAVVAFRKRSDVLPRQIRYNLPVEILYTVVPVVIVGAIFYFTARDESKVTKLSAHPDVTVDVIGFRWNWQFKYIDPGAGHTGPNQIEVTGRPGEPAVLVLPQNRSIRFVETSPDVIHSFWVPEFLFKRDVVPGRVNQFELTVTKTGTFIGRCAELCGTDHDRMNFYVKVVPQDEYDRFITERQNAAVPSTSAGTTTAAAASTATTATTGSGQ</sequence>
<feature type="transmembrane region" description="Helical" evidence="17">
    <location>
        <begin position="92"/>
        <end position="118"/>
    </location>
</feature>
<dbReference type="Pfam" id="PF00116">
    <property type="entry name" value="COX2"/>
    <property type="match status" value="1"/>
</dbReference>
<feature type="compositionally biased region" description="Low complexity" evidence="16">
    <location>
        <begin position="303"/>
        <end position="326"/>
    </location>
</feature>
<dbReference type="GO" id="GO:0042773">
    <property type="term" value="P:ATP synthesis coupled electron transport"/>
    <property type="evidence" value="ECO:0007669"/>
    <property type="project" value="TreeGrafter"/>
</dbReference>
<feature type="region of interest" description="Disordered" evidence="16">
    <location>
        <begin position="300"/>
        <end position="326"/>
    </location>
</feature>
<evidence type="ECO:0000256" key="11">
    <source>
        <dbReference type="ARBA" id="ARBA00023136"/>
    </source>
</evidence>
<dbReference type="InterPro" id="IPR008972">
    <property type="entry name" value="Cupredoxin"/>
</dbReference>
<comment type="catalytic activity">
    <reaction evidence="13 15">
        <text>4 Fe(II)-[cytochrome c] + O2 + 8 H(+)(in) = 4 Fe(III)-[cytochrome c] + 2 H2O + 4 H(+)(out)</text>
        <dbReference type="Rhea" id="RHEA:11436"/>
        <dbReference type="Rhea" id="RHEA-COMP:10350"/>
        <dbReference type="Rhea" id="RHEA-COMP:14399"/>
        <dbReference type="ChEBI" id="CHEBI:15377"/>
        <dbReference type="ChEBI" id="CHEBI:15378"/>
        <dbReference type="ChEBI" id="CHEBI:15379"/>
        <dbReference type="ChEBI" id="CHEBI:29033"/>
        <dbReference type="ChEBI" id="CHEBI:29034"/>
        <dbReference type="EC" id="7.1.1.9"/>
    </reaction>
</comment>
<feature type="transmembrane region" description="Helical" evidence="17">
    <location>
        <begin position="56"/>
        <end position="72"/>
    </location>
</feature>